<feature type="region of interest" description="Disordered" evidence="1">
    <location>
        <begin position="43"/>
        <end position="63"/>
    </location>
</feature>
<protein>
    <submittedName>
        <fullName evidence="3">Uncharacterized protein</fullName>
    </submittedName>
</protein>
<keyword evidence="2" id="KW-0732">Signal</keyword>
<gene>
    <name evidence="3" type="ORF">BST10_15970</name>
</gene>
<evidence type="ECO:0000313" key="3">
    <source>
        <dbReference type="EMBL" id="OQZ95246.1"/>
    </source>
</evidence>
<sequence length="227" mass="21905">MSKRLVAVSGVLLAAATFAGTGLAYADEPTLAAEQQVAEQQAAAEQQQQVAEQHAEQATTAGATTAGAGGMGASIGSSMAMMGPMMAMYAPMMLAPMLMSGVTSLVGGAPATGAEAASAAATDFAGSAAATDAWGLAAPIASDLANLDLTLDPDLLAGAATDVGTDLVTGLPLDVPFDASVPDIDPSLVLDSLGDAVVPGLADAGVNIGSEVAGTGVCVGLALIGLC</sequence>
<evidence type="ECO:0000313" key="4">
    <source>
        <dbReference type="Proteomes" id="UP000192693"/>
    </source>
</evidence>
<evidence type="ECO:0000256" key="2">
    <source>
        <dbReference type="SAM" id="SignalP"/>
    </source>
</evidence>
<accession>A0ABX3RM92</accession>
<dbReference type="RefSeq" id="WP_083038966.1">
    <property type="nucleotide sequence ID" value="NZ_JACKSG010000137.1"/>
</dbReference>
<keyword evidence="4" id="KW-1185">Reference proteome</keyword>
<dbReference type="EMBL" id="MVHC01000019">
    <property type="protein sequence ID" value="OQZ95246.1"/>
    <property type="molecule type" value="Genomic_DNA"/>
</dbReference>
<feature type="chain" id="PRO_5047505620" evidence="2">
    <location>
        <begin position="27"/>
        <end position="227"/>
    </location>
</feature>
<feature type="signal peptide" evidence="2">
    <location>
        <begin position="1"/>
        <end position="26"/>
    </location>
</feature>
<name>A0ABX3RM92_MYCAL</name>
<evidence type="ECO:0000256" key="1">
    <source>
        <dbReference type="SAM" id="MobiDB-lite"/>
    </source>
</evidence>
<organism evidence="3 4">
    <name type="scientific">Mycolicibacter algericus DSM 45454</name>
    <dbReference type="NCBI Taxonomy" id="723879"/>
    <lineage>
        <taxon>Bacteria</taxon>
        <taxon>Bacillati</taxon>
        <taxon>Actinomycetota</taxon>
        <taxon>Actinomycetes</taxon>
        <taxon>Mycobacteriales</taxon>
        <taxon>Mycobacteriaceae</taxon>
        <taxon>Mycolicibacter</taxon>
    </lineage>
</organism>
<reference evidence="3 4" key="1">
    <citation type="submission" date="2016-12" db="EMBL/GenBank/DDBJ databases">
        <title>The new phylogeny of genus Mycobacterium.</title>
        <authorList>
            <person name="Tortoli E."/>
            <person name="Trovato A."/>
            <person name="Cirillo D.M."/>
        </authorList>
    </citation>
    <scope>NUCLEOTIDE SEQUENCE [LARGE SCALE GENOMIC DNA]</scope>
    <source>
        <strain evidence="3 4">DSM 45454</strain>
    </source>
</reference>
<comment type="caution">
    <text evidence="3">The sequence shown here is derived from an EMBL/GenBank/DDBJ whole genome shotgun (WGS) entry which is preliminary data.</text>
</comment>
<dbReference type="Proteomes" id="UP000192693">
    <property type="component" value="Unassembled WGS sequence"/>
</dbReference>
<proteinExistence type="predicted"/>